<evidence type="ECO:0008006" key="4">
    <source>
        <dbReference type="Google" id="ProtNLM"/>
    </source>
</evidence>
<gene>
    <name evidence="2" type="ORF">MU0050_003568</name>
</gene>
<dbReference type="RefSeq" id="WP_316510886.1">
    <property type="nucleotide sequence ID" value="NZ_OY726395.1"/>
</dbReference>
<feature type="compositionally biased region" description="Pro residues" evidence="1">
    <location>
        <begin position="403"/>
        <end position="413"/>
    </location>
</feature>
<evidence type="ECO:0000256" key="1">
    <source>
        <dbReference type="SAM" id="MobiDB-lite"/>
    </source>
</evidence>
<proteinExistence type="predicted"/>
<organism evidence="2 3">
    <name type="scientific">[Mycobacterium] wendilense</name>
    <dbReference type="NCBI Taxonomy" id="3064284"/>
    <lineage>
        <taxon>Bacteria</taxon>
        <taxon>Bacillati</taxon>
        <taxon>Actinomycetota</taxon>
        <taxon>Actinomycetes</taxon>
        <taxon>Mycobacteriales</taxon>
        <taxon>Mycobacteriaceae</taxon>
        <taxon>Mycolicibacter</taxon>
    </lineage>
</organism>
<reference evidence="2 3" key="1">
    <citation type="submission" date="2023-08" db="EMBL/GenBank/DDBJ databases">
        <authorList>
            <person name="Folkvardsen B D."/>
            <person name="Norman A."/>
        </authorList>
    </citation>
    <scope>NUCLEOTIDE SEQUENCE [LARGE SCALE GENOMIC DNA]</scope>
    <source>
        <strain evidence="2 3">Mu0050</strain>
    </source>
</reference>
<dbReference type="Proteomes" id="UP001190466">
    <property type="component" value="Chromosome"/>
</dbReference>
<evidence type="ECO:0000313" key="3">
    <source>
        <dbReference type="Proteomes" id="UP001190466"/>
    </source>
</evidence>
<keyword evidence="3" id="KW-1185">Reference proteome</keyword>
<protein>
    <recommendedName>
        <fullName evidence="4">Capsid protein</fullName>
    </recommendedName>
</protein>
<accession>A0ABN9P8Z8</accession>
<dbReference type="EMBL" id="OY726395">
    <property type="protein sequence ID" value="CAJ1585170.1"/>
    <property type="molecule type" value="Genomic_DNA"/>
</dbReference>
<sequence>MAALRSLLEVYGALDAAVVHGADSAITSTVDEFLPGASANTGWYRELETLFFPESPRLEPSFAHAISEMEESIDGKNPLTPAEKSRLLYATTALCRVHQDAPAPADPGAAPPWEGEDETRPFEEYVARALALLGPPAAQAPRGADSYEQRRETFVGSCQKPDSPIQGFLDQLPLRMARRDQFYSFRKYTVDALDLDPDILGIPVCHASVIDVCGTEAVVVDTECSTAAVSLDELKKVVNPFNWHHNYNEFFCSMEAIAAPERPDGWCRVLERVGLCRFSGQHHLCTALKYHVSVSSPTDKIPWARIDYDLDDPRPGRGGDGRVTVDRGYINMWAHNATNSAATKGVTVRTRKVVHITDVSPYAQARLVCITGYGTASGDFLIGAAQNPSNECKGFEHYDTGVPVPPTPTPSPPAAGAAAGGGADGGVRPTADHAVTSAVKLWTDAAAAISSSYFNLAGRWSAGTLSLEDITRHYQGVTQQLVTKPLEYLETVTRPRYPTPPGAEPSPSEEANPVLREQEATAQALWEQLGIIVTNAADEDKAGKWGINGWIRTIHDLIDLQIRTVAGYLKAAAAGPWFGGLPAGRPWPSEKVFVDSQPYPRRLAAVDFRRVGRSNDTVAPALIGFQPAVLDANADHFVVYLTDECRIGSNYRGIVRLSRYDGIPAEPTEEQITVGL</sequence>
<name>A0ABN9P8Z8_9MYCO</name>
<evidence type="ECO:0000313" key="2">
    <source>
        <dbReference type="EMBL" id="CAJ1585170.1"/>
    </source>
</evidence>
<feature type="region of interest" description="Disordered" evidence="1">
    <location>
        <begin position="403"/>
        <end position="429"/>
    </location>
</feature>